<feature type="chain" id="PRO_5015174839" description="NB-ARC domain, LRR domain containing protein" evidence="6">
    <location>
        <begin position="26"/>
        <end position="1048"/>
    </location>
</feature>
<dbReference type="InterPro" id="IPR042197">
    <property type="entry name" value="Apaf_helical"/>
</dbReference>
<dbReference type="Pfam" id="PF18052">
    <property type="entry name" value="Rx_N"/>
    <property type="match status" value="1"/>
</dbReference>
<gene>
    <name evidence="11" type="ORF">TorRG33x02_194140</name>
</gene>
<dbReference type="Pfam" id="PF25019">
    <property type="entry name" value="LRR_R13L1-DRL21"/>
    <property type="match status" value="1"/>
</dbReference>
<dbReference type="Pfam" id="PF00931">
    <property type="entry name" value="NB-ARC"/>
    <property type="match status" value="1"/>
</dbReference>
<feature type="domain" description="Disease resistance protein winged helix" evidence="9">
    <location>
        <begin position="442"/>
        <end position="510"/>
    </location>
</feature>
<feature type="domain" description="Disease resistance N-terminal" evidence="8">
    <location>
        <begin position="18"/>
        <end position="107"/>
    </location>
</feature>
<evidence type="ECO:0000256" key="4">
    <source>
        <dbReference type="ARBA" id="ARBA00022821"/>
    </source>
</evidence>
<evidence type="ECO:0000256" key="6">
    <source>
        <dbReference type="SAM" id="SignalP"/>
    </source>
</evidence>
<dbReference type="Gene3D" id="1.10.8.430">
    <property type="entry name" value="Helical domain of apoptotic protease-activating factors"/>
    <property type="match status" value="1"/>
</dbReference>
<accession>A0A2P5EH61</accession>
<dbReference type="PRINTS" id="PR00364">
    <property type="entry name" value="DISEASERSIST"/>
</dbReference>
<evidence type="ECO:0000256" key="3">
    <source>
        <dbReference type="ARBA" id="ARBA00022741"/>
    </source>
</evidence>
<protein>
    <recommendedName>
        <fullName evidence="13">NB-ARC domain, LRR domain containing protein</fullName>
    </recommendedName>
</protein>
<comment type="caution">
    <text evidence="11">The sequence shown here is derived from an EMBL/GenBank/DDBJ whole genome shotgun (WGS) entry which is preliminary data.</text>
</comment>
<dbReference type="FunFam" id="3.40.50.300:FF:001091">
    <property type="entry name" value="Probable disease resistance protein At1g61300"/>
    <property type="match status" value="1"/>
</dbReference>
<dbReference type="Pfam" id="PF13855">
    <property type="entry name" value="LRR_8"/>
    <property type="match status" value="1"/>
</dbReference>
<dbReference type="Pfam" id="PF23559">
    <property type="entry name" value="WHD_DRP"/>
    <property type="match status" value="1"/>
</dbReference>
<dbReference type="InterPro" id="IPR058922">
    <property type="entry name" value="WHD_DRP"/>
</dbReference>
<dbReference type="GO" id="GO:0005524">
    <property type="term" value="F:ATP binding"/>
    <property type="evidence" value="ECO:0007669"/>
    <property type="project" value="UniProtKB-KW"/>
</dbReference>
<dbReference type="Proteomes" id="UP000237000">
    <property type="component" value="Unassembled WGS sequence"/>
</dbReference>
<dbReference type="InterPro" id="IPR036388">
    <property type="entry name" value="WH-like_DNA-bd_sf"/>
</dbReference>
<dbReference type="InterPro" id="IPR001611">
    <property type="entry name" value="Leu-rich_rpt"/>
</dbReference>
<dbReference type="GO" id="GO:0051707">
    <property type="term" value="P:response to other organism"/>
    <property type="evidence" value="ECO:0007669"/>
    <property type="project" value="UniProtKB-ARBA"/>
</dbReference>
<evidence type="ECO:0000259" key="7">
    <source>
        <dbReference type="Pfam" id="PF00931"/>
    </source>
</evidence>
<dbReference type="Gene3D" id="3.80.10.10">
    <property type="entry name" value="Ribonuclease Inhibitor"/>
    <property type="match status" value="2"/>
</dbReference>
<dbReference type="PANTHER" id="PTHR36766">
    <property type="entry name" value="PLANT BROAD-SPECTRUM MILDEW RESISTANCE PROTEIN RPW8"/>
    <property type="match status" value="1"/>
</dbReference>
<feature type="signal peptide" evidence="6">
    <location>
        <begin position="1"/>
        <end position="25"/>
    </location>
</feature>
<evidence type="ECO:0000259" key="10">
    <source>
        <dbReference type="Pfam" id="PF25019"/>
    </source>
</evidence>
<feature type="non-terminal residue" evidence="11">
    <location>
        <position position="1"/>
    </location>
</feature>
<evidence type="ECO:0008006" key="13">
    <source>
        <dbReference type="Google" id="ProtNLM"/>
    </source>
</evidence>
<keyword evidence="12" id="KW-1185">Reference proteome</keyword>
<keyword evidence="3" id="KW-0547">Nucleotide-binding</keyword>
<dbReference type="InterPro" id="IPR027417">
    <property type="entry name" value="P-loop_NTPase"/>
</dbReference>
<dbReference type="PANTHER" id="PTHR36766:SF40">
    <property type="entry name" value="DISEASE RESISTANCE PROTEIN RGA3"/>
    <property type="match status" value="1"/>
</dbReference>
<evidence type="ECO:0000313" key="12">
    <source>
        <dbReference type="Proteomes" id="UP000237000"/>
    </source>
</evidence>
<keyword evidence="4" id="KW-0611">Plant defense</keyword>
<dbReference type="InterPro" id="IPR032675">
    <property type="entry name" value="LRR_dom_sf"/>
</dbReference>
<dbReference type="AlphaFoldDB" id="A0A2P5EH61"/>
<dbReference type="Gene3D" id="1.10.10.10">
    <property type="entry name" value="Winged helix-like DNA-binding domain superfamily/Winged helix DNA-binding domain"/>
    <property type="match status" value="1"/>
</dbReference>
<dbReference type="Gene3D" id="3.40.50.300">
    <property type="entry name" value="P-loop containing nucleotide triphosphate hydrolases"/>
    <property type="match status" value="1"/>
</dbReference>
<keyword evidence="2" id="KW-0677">Repeat</keyword>
<evidence type="ECO:0000256" key="2">
    <source>
        <dbReference type="ARBA" id="ARBA00022737"/>
    </source>
</evidence>
<evidence type="ECO:0000313" key="11">
    <source>
        <dbReference type="EMBL" id="PON84862.1"/>
    </source>
</evidence>
<dbReference type="InterPro" id="IPR041118">
    <property type="entry name" value="Rx_N"/>
</dbReference>
<name>A0A2P5EH61_TREOI</name>
<dbReference type="InterPro" id="IPR056789">
    <property type="entry name" value="LRR_R13L1-DRL21"/>
</dbReference>
<evidence type="ECO:0000259" key="8">
    <source>
        <dbReference type="Pfam" id="PF18052"/>
    </source>
</evidence>
<evidence type="ECO:0000256" key="1">
    <source>
        <dbReference type="ARBA" id="ARBA00022614"/>
    </source>
</evidence>
<feature type="domain" description="R13L1/DRL21-like LRR repeat region" evidence="10">
    <location>
        <begin position="698"/>
        <end position="823"/>
    </location>
</feature>
<dbReference type="GO" id="GO:0043531">
    <property type="term" value="F:ADP binding"/>
    <property type="evidence" value="ECO:0007669"/>
    <property type="project" value="InterPro"/>
</dbReference>
<dbReference type="FunFam" id="1.10.10.10:FF:000322">
    <property type="entry name" value="Probable disease resistance protein At1g63360"/>
    <property type="match status" value="1"/>
</dbReference>
<dbReference type="Gene3D" id="1.20.5.4130">
    <property type="match status" value="1"/>
</dbReference>
<sequence length="1048" mass="119582">FPSSKIMAAELVGGALLSAFVDVLAGQLASEVVDFFRGKESIVMLVKELKIALSSADLLLDDAEEKLITKEKVRKWLDDLKETIYDADDLVYKINTEALRNELEGESQSGCTWKVLITKLISNRFTAFDKEIKPEIEEILGKLKLLLENKDLGLKPLEKQKLPERECAPLVEESDVYGRDVDKEAIINVLLSDNMNGDKLSVIPIVGMGGIGKTTLAQLVYNDKRVKEKFGTRAWITVGNDKVDCLKVMKTVIKKVTSSKDCEIEELCDLQIELKEVLKEKKFLFVLDDVWDEDPHKWDVLKTSFQSGLPGSKIVVTTRDTKIASIMKTGSIHYLKGVSHDHGWQLFAKHASIDINSTDDYLDLQGIGKRIVCKCKGLPLAIKSLGGLLRGTRNMEDWNNILKSDIWELYERNSIGILPALWFSYFYLPSHLKLCFAYCALLPKDYVFEKENIILLWMAEGLLHSTTKKKKRIEEVGEEYFQDLISRSFFQPSSEDESALIMHDLMHDLALFASGEFCLDMNDAKFSSCARKIRLLSYNGRDDNPGKFEGLSKVKGLRTFLTLPESKSGKKWSLEMKNLLETLVDKGHCLRVLSLSGCHITRLPDSIGDLKYLKYLNLSDTEIEKIPDTICNLYNLQTLLLEDCSEITHLPTNIGNLINLRHLRVPPFLKEMPLQIGKMENLQTLNKFFVSENRELGIKLLKELQDLHGTLQIWRLEKVVDIKDVWEAKLKKKEFLSELDLSWRLLYVPADLEKEKEVLGALEPHTNLKKLYICDYKGSSFPNWVGHHLYSYLVKVRLYDCNNCSLLPPLGQLPSLKQLEIWGFRSVARISSEFYSSAGRTSKPFRYLESLHFKEMSNLQEWLFGEDNLEGGVFPRLKELQFLKCPRLKVTLPDYLPSLRKLIIDKCDQLAPLLPRAQQMDAAFPSLESLELFECRGQASLLEGGLPSSLKQIGLFYCNNLKALDEETFQRLNFLEKLQIFNCSNIQCLPRRLPASLSYLNINQCGSLIPRLQRETGEDWSTIANIQSVDIFPDPNRVTRTTTRTSRN</sequence>
<evidence type="ECO:0000259" key="9">
    <source>
        <dbReference type="Pfam" id="PF23559"/>
    </source>
</evidence>
<dbReference type="OrthoDB" id="37484at2759"/>
<dbReference type="InParanoid" id="A0A2P5EH61"/>
<dbReference type="GO" id="GO:0006952">
    <property type="term" value="P:defense response"/>
    <property type="evidence" value="ECO:0007669"/>
    <property type="project" value="UniProtKB-KW"/>
</dbReference>
<reference evidence="12" key="1">
    <citation type="submission" date="2016-06" db="EMBL/GenBank/DDBJ databases">
        <title>Parallel loss of symbiosis genes in relatives of nitrogen-fixing non-legume Parasponia.</title>
        <authorList>
            <person name="Van Velzen R."/>
            <person name="Holmer R."/>
            <person name="Bu F."/>
            <person name="Rutten L."/>
            <person name="Van Zeijl A."/>
            <person name="Liu W."/>
            <person name="Santuari L."/>
            <person name="Cao Q."/>
            <person name="Sharma T."/>
            <person name="Shen D."/>
            <person name="Roswanjaya Y."/>
            <person name="Wardhani T."/>
            <person name="Kalhor M.S."/>
            <person name="Jansen J."/>
            <person name="Van den Hoogen J."/>
            <person name="Gungor B."/>
            <person name="Hartog M."/>
            <person name="Hontelez J."/>
            <person name="Verver J."/>
            <person name="Yang W.-C."/>
            <person name="Schijlen E."/>
            <person name="Repin R."/>
            <person name="Schilthuizen M."/>
            <person name="Schranz E."/>
            <person name="Heidstra R."/>
            <person name="Miyata K."/>
            <person name="Fedorova E."/>
            <person name="Kohlen W."/>
            <person name="Bisseling T."/>
            <person name="Smit S."/>
            <person name="Geurts R."/>
        </authorList>
    </citation>
    <scope>NUCLEOTIDE SEQUENCE [LARGE SCALE GENOMIC DNA]</scope>
    <source>
        <strain evidence="12">cv. RG33-2</strain>
    </source>
</reference>
<proteinExistence type="predicted"/>
<keyword evidence="5" id="KW-0067">ATP-binding</keyword>
<keyword evidence="1" id="KW-0433">Leucine-rich repeat</keyword>
<evidence type="ECO:0000256" key="5">
    <source>
        <dbReference type="ARBA" id="ARBA00022840"/>
    </source>
</evidence>
<dbReference type="SUPFAM" id="SSF52540">
    <property type="entry name" value="P-loop containing nucleoside triphosphate hydrolases"/>
    <property type="match status" value="1"/>
</dbReference>
<feature type="domain" description="NB-ARC" evidence="7">
    <location>
        <begin position="182"/>
        <end position="351"/>
    </location>
</feature>
<dbReference type="EMBL" id="JXTC01000156">
    <property type="protein sequence ID" value="PON84862.1"/>
    <property type="molecule type" value="Genomic_DNA"/>
</dbReference>
<dbReference type="FunCoup" id="A0A2P5EH61">
    <property type="interactions" value="371"/>
</dbReference>
<organism evidence="11 12">
    <name type="scientific">Trema orientale</name>
    <name type="common">Charcoal tree</name>
    <name type="synonym">Celtis orientalis</name>
    <dbReference type="NCBI Taxonomy" id="63057"/>
    <lineage>
        <taxon>Eukaryota</taxon>
        <taxon>Viridiplantae</taxon>
        <taxon>Streptophyta</taxon>
        <taxon>Embryophyta</taxon>
        <taxon>Tracheophyta</taxon>
        <taxon>Spermatophyta</taxon>
        <taxon>Magnoliopsida</taxon>
        <taxon>eudicotyledons</taxon>
        <taxon>Gunneridae</taxon>
        <taxon>Pentapetalae</taxon>
        <taxon>rosids</taxon>
        <taxon>fabids</taxon>
        <taxon>Rosales</taxon>
        <taxon>Cannabaceae</taxon>
        <taxon>Trema</taxon>
    </lineage>
</organism>
<dbReference type="SUPFAM" id="SSF52058">
    <property type="entry name" value="L domain-like"/>
    <property type="match status" value="1"/>
</dbReference>
<keyword evidence="6" id="KW-0732">Signal</keyword>
<dbReference type="InterPro" id="IPR002182">
    <property type="entry name" value="NB-ARC"/>
</dbReference>